<organism evidence="3 4">
    <name type="scientific">Metaclostridioides mangenotii</name>
    <dbReference type="NCBI Taxonomy" id="1540"/>
    <lineage>
        <taxon>Bacteria</taxon>
        <taxon>Bacillati</taxon>
        <taxon>Bacillota</taxon>
        <taxon>Clostridia</taxon>
        <taxon>Peptostreptococcales</taxon>
        <taxon>Peptostreptococcaceae</taxon>
        <taxon>Metaclostridioides</taxon>
    </lineage>
</organism>
<dbReference type="NCBIfam" id="TIGR01554">
    <property type="entry name" value="major_cap_HK97"/>
    <property type="match status" value="1"/>
</dbReference>
<comment type="caution">
    <text evidence="3">The sequence shown here is derived from an EMBL/GenBank/DDBJ whole genome shotgun (WGS) entry which is preliminary data.</text>
</comment>
<evidence type="ECO:0000313" key="4">
    <source>
        <dbReference type="Proteomes" id="UP000767291"/>
    </source>
</evidence>
<sequence length="374" mass="41767">MKNKDLELGVEELFAKAIGAENEEDFVKYQLEATKIIEANVIAEAKKITDEQLRDQNVLNERGLRVLTTAETKYYNEVLSDGGFKGKEELMPVTIIDRIFKDLEAQHPILTKIQLVNTTGISRWLARKAEAEGAVWGKLGSEITKKLDNSFEVIDTQLNKLSAFVPLSKDMLNLGPVWLDKFVRAILQESIAIGLEKAIIEGNGVNQPVGMLKDITKSFNSTTGYPERTATVLPDLKPVTLGKLVMKPLVDGKVKTVQGIILVCNPGDYWEKIFPQTTVQDLNGNYVFNKLPIAADIVQSVYVPEGKMIACVPEDYFMGIGFNSIIQFSDEYHFLEDERIYITKMAGHGKPIEAKSFLTFDISKLGVEEEKTGE</sequence>
<comment type="subcellular location">
    <subcellularLocation>
        <location evidence="1">Virion</location>
    </subcellularLocation>
</comment>
<evidence type="ECO:0000313" key="3">
    <source>
        <dbReference type="EMBL" id="MBP1853714.1"/>
    </source>
</evidence>
<dbReference type="EMBL" id="JAGGJX010000001">
    <property type="protein sequence ID" value="MBP1853714.1"/>
    <property type="molecule type" value="Genomic_DNA"/>
</dbReference>
<evidence type="ECO:0000256" key="1">
    <source>
        <dbReference type="ARBA" id="ARBA00004328"/>
    </source>
</evidence>
<dbReference type="InterPro" id="IPR024455">
    <property type="entry name" value="Phage_capsid"/>
</dbReference>
<dbReference type="Proteomes" id="UP000767291">
    <property type="component" value="Unassembled WGS sequence"/>
</dbReference>
<dbReference type="Gene3D" id="3.30.2400.10">
    <property type="entry name" value="Major capsid protein gp5"/>
    <property type="match status" value="1"/>
</dbReference>
<dbReference type="SUPFAM" id="SSF56563">
    <property type="entry name" value="Major capsid protein gp5"/>
    <property type="match status" value="1"/>
</dbReference>
<dbReference type="Pfam" id="PF05065">
    <property type="entry name" value="Phage_capsid"/>
    <property type="match status" value="1"/>
</dbReference>
<proteinExistence type="predicted"/>
<evidence type="ECO:0000259" key="2">
    <source>
        <dbReference type="Pfam" id="PF05065"/>
    </source>
</evidence>
<gene>
    <name evidence="3" type="ORF">J2Z43_000104</name>
</gene>
<accession>A0ABS4E713</accession>
<keyword evidence="4" id="KW-1185">Reference proteome</keyword>
<reference evidence="3 4" key="1">
    <citation type="submission" date="2021-03" db="EMBL/GenBank/DDBJ databases">
        <title>Genomic Encyclopedia of Type Strains, Phase IV (KMG-IV): sequencing the most valuable type-strain genomes for metagenomic binning, comparative biology and taxonomic classification.</title>
        <authorList>
            <person name="Goeker M."/>
        </authorList>
    </citation>
    <scope>NUCLEOTIDE SEQUENCE [LARGE SCALE GENOMIC DNA]</scope>
    <source>
        <strain evidence="3 4">DSM 1289</strain>
    </source>
</reference>
<dbReference type="RefSeq" id="WP_209455372.1">
    <property type="nucleotide sequence ID" value="NZ_BAAACS010000017.1"/>
</dbReference>
<protein>
    <submittedName>
        <fullName evidence="3">HK97 family phage major capsid protein</fullName>
    </submittedName>
</protein>
<feature type="domain" description="Phage capsid-like C-terminal" evidence="2">
    <location>
        <begin position="90"/>
        <end position="289"/>
    </location>
</feature>
<dbReference type="InterPro" id="IPR054612">
    <property type="entry name" value="Phage_capsid-like_C"/>
</dbReference>
<name>A0ABS4E713_9FIRM</name>